<name>A0A4Q1CZH0_9BACT</name>
<proteinExistence type="predicted"/>
<comment type="caution">
    <text evidence="2">The sequence shown here is derived from an EMBL/GenBank/DDBJ whole genome shotgun (WGS) entry which is preliminary data.</text>
</comment>
<dbReference type="Pfam" id="PF00027">
    <property type="entry name" value="cNMP_binding"/>
    <property type="match status" value="1"/>
</dbReference>
<dbReference type="InterPro" id="IPR014710">
    <property type="entry name" value="RmlC-like_jellyroll"/>
</dbReference>
<sequence>MQNSEALKKEILGNCSLTERQWEECLCSFTYRKLRAGELLLNQGDVAHFVAYVQSGVLVYYRSMETGDDYTTDFGFSGDWVCDMYSRLNSRPASINIKALEDSDVFILYQSELEKLLVRFPALEKMIRILTERAFLKLLHQSLHLQIIDAKERYLKLLEENPGILQKVPLYHIANYLGIAPKSLSRIRKEIAGE</sequence>
<protein>
    <submittedName>
        <fullName evidence="2">Crp/Fnr family transcriptional regulator</fullName>
    </submittedName>
</protein>
<organism evidence="2 3">
    <name type="scientific">Filimonas effusa</name>
    <dbReference type="NCBI Taxonomy" id="2508721"/>
    <lineage>
        <taxon>Bacteria</taxon>
        <taxon>Pseudomonadati</taxon>
        <taxon>Bacteroidota</taxon>
        <taxon>Chitinophagia</taxon>
        <taxon>Chitinophagales</taxon>
        <taxon>Chitinophagaceae</taxon>
        <taxon>Filimonas</taxon>
    </lineage>
</organism>
<accession>A0A4Q1CZH0</accession>
<dbReference type="SUPFAM" id="SSF51206">
    <property type="entry name" value="cAMP-binding domain-like"/>
    <property type="match status" value="1"/>
</dbReference>
<dbReference type="PROSITE" id="PS50042">
    <property type="entry name" value="CNMP_BINDING_3"/>
    <property type="match status" value="1"/>
</dbReference>
<dbReference type="OrthoDB" id="663011at2"/>
<dbReference type="Gene3D" id="2.60.120.10">
    <property type="entry name" value="Jelly Rolls"/>
    <property type="match status" value="1"/>
</dbReference>
<dbReference type="AlphaFoldDB" id="A0A4Q1CZH0"/>
<evidence type="ECO:0000313" key="2">
    <source>
        <dbReference type="EMBL" id="RXK80808.1"/>
    </source>
</evidence>
<reference evidence="2 3" key="1">
    <citation type="submission" date="2019-01" db="EMBL/GenBank/DDBJ databases">
        <title>Filimonas sp. strain TTM-71.</title>
        <authorList>
            <person name="Chen W.-M."/>
        </authorList>
    </citation>
    <scope>NUCLEOTIDE SEQUENCE [LARGE SCALE GENOMIC DNA]</scope>
    <source>
        <strain evidence="2 3">TTM-71</strain>
    </source>
</reference>
<dbReference type="RefSeq" id="WP_129005873.1">
    <property type="nucleotide sequence ID" value="NZ_SDHZ01000005.1"/>
</dbReference>
<feature type="domain" description="Cyclic nucleotide-binding" evidence="1">
    <location>
        <begin position="31"/>
        <end position="117"/>
    </location>
</feature>
<evidence type="ECO:0000259" key="1">
    <source>
        <dbReference type="PROSITE" id="PS50042"/>
    </source>
</evidence>
<dbReference type="InterPro" id="IPR000595">
    <property type="entry name" value="cNMP-bd_dom"/>
</dbReference>
<dbReference type="InterPro" id="IPR018490">
    <property type="entry name" value="cNMP-bd_dom_sf"/>
</dbReference>
<evidence type="ECO:0000313" key="3">
    <source>
        <dbReference type="Proteomes" id="UP000290545"/>
    </source>
</evidence>
<dbReference type="Proteomes" id="UP000290545">
    <property type="component" value="Unassembled WGS sequence"/>
</dbReference>
<dbReference type="EMBL" id="SDHZ01000005">
    <property type="protein sequence ID" value="RXK80808.1"/>
    <property type="molecule type" value="Genomic_DNA"/>
</dbReference>
<gene>
    <name evidence="2" type="ORF">ESB13_21865</name>
</gene>
<dbReference type="CDD" id="cd00038">
    <property type="entry name" value="CAP_ED"/>
    <property type="match status" value="1"/>
</dbReference>
<keyword evidence="3" id="KW-1185">Reference proteome</keyword>